<dbReference type="PANTHER" id="PTHR47537:SF1">
    <property type="entry name" value="CUB DOMAIN-CONTAINING PROTEIN"/>
    <property type="match status" value="1"/>
</dbReference>
<dbReference type="PhylomeDB" id="T1JCM0"/>
<dbReference type="GO" id="GO:0005886">
    <property type="term" value="C:plasma membrane"/>
    <property type="evidence" value="ECO:0007669"/>
    <property type="project" value="TreeGrafter"/>
</dbReference>
<keyword evidence="3" id="KW-1133">Transmembrane helix</keyword>
<organism evidence="5 6">
    <name type="scientific">Strigamia maritima</name>
    <name type="common">European centipede</name>
    <name type="synonym">Geophilus maritimus</name>
    <dbReference type="NCBI Taxonomy" id="126957"/>
    <lineage>
        <taxon>Eukaryota</taxon>
        <taxon>Metazoa</taxon>
        <taxon>Ecdysozoa</taxon>
        <taxon>Arthropoda</taxon>
        <taxon>Myriapoda</taxon>
        <taxon>Chilopoda</taxon>
        <taxon>Pleurostigmophora</taxon>
        <taxon>Geophilomorpha</taxon>
        <taxon>Linotaeniidae</taxon>
        <taxon>Strigamia</taxon>
    </lineage>
</organism>
<reference evidence="6" key="1">
    <citation type="submission" date="2011-05" db="EMBL/GenBank/DDBJ databases">
        <authorList>
            <person name="Richards S.R."/>
            <person name="Qu J."/>
            <person name="Jiang H."/>
            <person name="Jhangiani S.N."/>
            <person name="Agravi P."/>
            <person name="Goodspeed R."/>
            <person name="Gross S."/>
            <person name="Mandapat C."/>
            <person name="Jackson L."/>
            <person name="Mathew T."/>
            <person name="Pu L."/>
            <person name="Thornton R."/>
            <person name="Saada N."/>
            <person name="Wilczek-Boney K.B."/>
            <person name="Lee S."/>
            <person name="Kovar C."/>
            <person name="Wu Y."/>
            <person name="Scherer S.E."/>
            <person name="Worley K.C."/>
            <person name="Muzny D.M."/>
            <person name="Gibbs R."/>
        </authorList>
    </citation>
    <scope>NUCLEOTIDE SEQUENCE</scope>
    <source>
        <strain evidence="6">Brora</strain>
    </source>
</reference>
<evidence type="ECO:0000313" key="5">
    <source>
        <dbReference type="EnsemblMetazoa" id="SMAR011535-PA"/>
    </source>
</evidence>
<dbReference type="FunFam" id="2.60.120.290:FF:000055">
    <property type="entry name" value="Dorsal-ventral patterning protein tolloid"/>
    <property type="match status" value="1"/>
</dbReference>
<keyword evidence="1" id="KW-1015">Disulfide bond</keyword>
<proteinExistence type="predicted"/>
<reference evidence="5" key="2">
    <citation type="submission" date="2015-02" db="UniProtKB">
        <authorList>
            <consortium name="EnsemblMetazoa"/>
        </authorList>
    </citation>
    <scope>IDENTIFICATION</scope>
</reference>
<protein>
    <recommendedName>
        <fullName evidence="4">CUB domain-containing protein</fullName>
    </recommendedName>
</protein>
<keyword evidence="3" id="KW-0812">Transmembrane</keyword>
<dbReference type="eggNOG" id="ENOG502QSEK">
    <property type="taxonomic scope" value="Eukaryota"/>
</dbReference>
<evidence type="ECO:0000313" key="6">
    <source>
        <dbReference type="Proteomes" id="UP000014500"/>
    </source>
</evidence>
<feature type="transmembrane region" description="Helical" evidence="3">
    <location>
        <begin position="673"/>
        <end position="694"/>
    </location>
</feature>
<evidence type="ECO:0000256" key="1">
    <source>
        <dbReference type="ARBA" id="ARBA00023157"/>
    </source>
</evidence>
<dbReference type="Pfam" id="PF00431">
    <property type="entry name" value="CUB"/>
    <property type="match status" value="2"/>
</dbReference>
<feature type="domain" description="CUB" evidence="4">
    <location>
        <begin position="45"/>
        <end position="178"/>
    </location>
</feature>
<evidence type="ECO:0000259" key="4">
    <source>
        <dbReference type="PROSITE" id="PS01180"/>
    </source>
</evidence>
<dbReference type="PROSITE" id="PS01180">
    <property type="entry name" value="CUB"/>
    <property type="match status" value="3"/>
</dbReference>
<name>T1JCM0_STRMM</name>
<dbReference type="HOGENOM" id="CLU_003797_2_0_1"/>
<dbReference type="InterPro" id="IPR000859">
    <property type="entry name" value="CUB_dom"/>
</dbReference>
<dbReference type="EnsemblMetazoa" id="SMAR011535-RA">
    <property type="protein sequence ID" value="SMAR011535-PA"/>
    <property type="gene ID" value="SMAR011535"/>
</dbReference>
<dbReference type="Gene3D" id="2.60.120.290">
    <property type="entry name" value="Spermadhesin, CUB domain"/>
    <property type="match status" value="2"/>
</dbReference>
<dbReference type="PANTHER" id="PTHR47537">
    <property type="entry name" value="CUBILIN"/>
    <property type="match status" value="1"/>
</dbReference>
<dbReference type="SMART" id="SM00042">
    <property type="entry name" value="CUB"/>
    <property type="match status" value="2"/>
</dbReference>
<comment type="caution">
    <text evidence="2">Lacks conserved residue(s) required for the propagation of feature annotation.</text>
</comment>
<dbReference type="InterPro" id="IPR002172">
    <property type="entry name" value="LDrepeatLR_classA_rpt"/>
</dbReference>
<evidence type="ECO:0000256" key="2">
    <source>
        <dbReference type="PROSITE-ProRule" id="PRU00059"/>
    </source>
</evidence>
<feature type="domain" description="CUB" evidence="4">
    <location>
        <begin position="338"/>
        <end position="475"/>
    </location>
</feature>
<keyword evidence="3" id="KW-0472">Membrane</keyword>
<evidence type="ECO:0000256" key="3">
    <source>
        <dbReference type="SAM" id="Phobius"/>
    </source>
</evidence>
<dbReference type="OMA" id="PVFHRMD"/>
<dbReference type="Proteomes" id="UP000014500">
    <property type="component" value="Unassembled WGS sequence"/>
</dbReference>
<sequence>MVTQEDTYFSFDSKVEQQFELYARYGPNPILYPDRRGKLVSGTFCDRIFHDCRLGTCYVQSPGYPGIYPRDLRCRYFLHTQSVYINPYLENEVLSIDGQQCADMIVCPLRPITNNCPGDYLRIYDGWTEDSPVIGTFCGSGRFPYAITGSGNRLLVMFVSTRAGPMLNTGFHFNVGPNPKWVGPGAAKINGSCSSIFDSRDDLSEHERRFYSLATWYTPNTNCDFLIRAESEQIIRLYFKSFRVHRPKHAIAAAYDCAESLAVYDSDVPDEKKVLAIFCDTWGAVVEESAEFVSSGSNMLVQFKSTIGSYAGSSLDFWVQFDFYDSYQHGEPVANTLCDEIFRSSKSWTGAFGSPLNPLVLRHRSSLNCHYAFRADSFLSERVLVIFSSLHFTNGNRTCEVCLTDQVDKMVIQESSRDSTGSICLCNSSLFDPLSLTFTSMGPDLDLSFYYQMNSSDSDKSERKIQAFRGTYEFFHGSECGPGLVEISNQGELEYPSSISMGNADEPDISRANVRCIWTVPVTPHMDVYMWFVYLTMPSNCSADRIDVRLPPSGWHYTSDALFTVCGDEPMVDLPLIDSSSIAANKFLVELRTSVESDTRFKLVITQVVRQSEREFFFKLGVTAPCSFLCPGSNVCISQDLVCNGVRNCPLNGYLSTDEDATLCGAHPLGMNWLVLAVGGGGGFLLTVCLMVVAKKCAKAAMVKRSRAAHY</sequence>
<dbReference type="SUPFAM" id="SSF49854">
    <property type="entry name" value="Spermadhesin, CUB domain"/>
    <property type="match status" value="3"/>
</dbReference>
<feature type="domain" description="CUB" evidence="4">
    <location>
        <begin position="480"/>
        <end position="608"/>
    </location>
</feature>
<dbReference type="EMBL" id="JH432065">
    <property type="status" value="NOT_ANNOTATED_CDS"/>
    <property type="molecule type" value="Genomic_DNA"/>
</dbReference>
<dbReference type="CDD" id="cd00041">
    <property type="entry name" value="CUB"/>
    <property type="match status" value="2"/>
</dbReference>
<dbReference type="AlphaFoldDB" id="T1JCM0"/>
<dbReference type="SMART" id="SM00192">
    <property type="entry name" value="LDLa"/>
    <property type="match status" value="1"/>
</dbReference>
<dbReference type="InterPro" id="IPR053207">
    <property type="entry name" value="Non-NMDA_GluR_Accessory"/>
</dbReference>
<dbReference type="STRING" id="126957.T1JCM0"/>
<dbReference type="InterPro" id="IPR035914">
    <property type="entry name" value="Sperma_CUB_dom_sf"/>
</dbReference>
<keyword evidence="6" id="KW-1185">Reference proteome</keyword>
<accession>T1JCM0</accession>